<dbReference type="Proteomes" id="UP001237194">
    <property type="component" value="Unassembled WGS sequence"/>
</dbReference>
<reference evidence="2 3" key="1">
    <citation type="submission" date="2023-04" db="EMBL/GenBank/DDBJ databases">
        <title>A novel species of the genus Streptomyces: Streptomyces pakalii sp. nov. isolated from a Mexican soil jungle.</title>
        <authorList>
            <person name="Chavez-Hernandez M.A."/>
            <person name="Ortiz-Alvarez J."/>
            <person name="Villa-Tanaca L."/>
            <person name="Hernandez-Rodriguez C."/>
        </authorList>
    </citation>
    <scope>NUCLEOTIDE SEQUENCE [LARGE SCALE GENOMIC DNA]</scope>
    <source>
        <strain evidence="2 3">ENCB-J15</strain>
    </source>
</reference>
<dbReference type="RefSeq" id="WP_283894010.1">
    <property type="nucleotide sequence ID" value="NZ_JARWAF010000004.1"/>
</dbReference>
<name>A0ABT7D5P7_9ACTN</name>
<feature type="region of interest" description="Disordered" evidence="1">
    <location>
        <begin position="1"/>
        <end position="24"/>
    </location>
</feature>
<keyword evidence="3" id="KW-1185">Reference proteome</keyword>
<dbReference type="EMBL" id="JARWAF010000004">
    <property type="protein sequence ID" value="MDJ1641127.1"/>
    <property type="molecule type" value="Genomic_DNA"/>
</dbReference>
<evidence type="ECO:0000313" key="3">
    <source>
        <dbReference type="Proteomes" id="UP001237194"/>
    </source>
</evidence>
<evidence type="ECO:0008006" key="4">
    <source>
        <dbReference type="Google" id="ProtNLM"/>
    </source>
</evidence>
<sequence length="67" mass="6871">MATQRTITKPPKSPVPDPVEPAPCQPCGGTGNVAITVRVGRKRRPVGQQDGLCLNCLGSGSGTDPDS</sequence>
<protein>
    <recommendedName>
        <fullName evidence="4">Molecular chaperone DnaJ</fullName>
    </recommendedName>
</protein>
<organism evidence="2 3">
    <name type="scientific">Streptomyces pakalii</name>
    <dbReference type="NCBI Taxonomy" id="3036494"/>
    <lineage>
        <taxon>Bacteria</taxon>
        <taxon>Bacillati</taxon>
        <taxon>Actinomycetota</taxon>
        <taxon>Actinomycetes</taxon>
        <taxon>Kitasatosporales</taxon>
        <taxon>Streptomycetaceae</taxon>
        <taxon>Streptomyces</taxon>
    </lineage>
</organism>
<accession>A0ABT7D5P7</accession>
<gene>
    <name evidence="2" type="ORF">P5W92_12020</name>
</gene>
<evidence type="ECO:0000313" key="2">
    <source>
        <dbReference type="EMBL" id="MDJ1641127.1"/>
    </source>
</evidence>
<evidence type="ECO:0000256" key="1">
    <source>
        <dbReference type="SAM" id="MobiDB-lite"/>
    </source>
</evidence>
<comment type="caution">
    <text evidence="2">The sequence shown here is derived from an EMBL/GenBank/DDBJ whole genome shotgun (WGS) entry which is preliminary data.</text>
</comment>
<proteinExistence type="predicted"/>
<feature type="compositionally biased region" description="Pro residues" evidence="1">
    <location>
        <begin position="11"/>
        <end position="24"/>
    </location>
</feature>